<keyword evidence="9" id="KW-0325">Glycoprotein</keyword>
<feature type="chain" id="PRO_5040276393" description="Ig-like domain-containing protein" evidence="12">
    <location>
        <begin position="29"/>
        <end position="292"/>
    </location>
</feature>
<dbReference type="PANTHER" id="PTHR25466:SF14">
    <property type="entry name" value="BUTYROPHILIN SUBFAMILY 2 MEMBER A2-LIKE-RELATED"/>
    <property type="match status" value="1"/>
</dbReference>
<dbReference type="InterPro" id="IPR013106">
    <property type="entry name" value="Ig_V-set"/>
</dbReference>
<dbReference type="GO" id="GO:0042130">
    <property type="term" value="P:negative regulation of T cell proliferation"/>
    <property type="evidence" value="ECO:0007669"/>
    <property type="project" value="TreeGrafter"/>
</dbReference>
<dbReference type="OrthoDB" id="6157407at2759"/>
<dbReference type="PANTHER" id="PTHR25466">
    <property type="entry name" value="T-LYMPHOCYTE ACTIVATION ANTIGEN"/>
    <property type="match status" value="1"/>
</dbReference>
<dbReference type="AlphaFoldDB" id="A0A9Q1F4K7"/>
<evidence type="ECO:0000256" key="8">
    <source>
        <dbReference type="ARBA" id="ARBA00023170"/>
    </source>
</evidence>
<evidence type="ECO:0000256" key="11">
    <source>
        <dbReference type="SAM" id="Phobius"/>
    </source>
</evidence>
<evidence type="ECO:0000256" key="5">
    <source>
        <dbReference type="ARBA" id="ARBA00022989"/>
    </source>
</evidence>
<keyword evidence="8" id="KW-0675">Receptor</keyword>
<dbReference type="GO" id="GO:0006955">
    <property type="term" value="P:immune response"/>
    <property type="evidence" value="ECO:0007669"/>
    <property type="project" value="TreeGrafter"/>
</dbReference>
<organism evidence="14 15">
    <name type="scientific">Synaphobranchus kaupii</name>
    <name type="common">Kaup's arrowtooth eel</name>
    <dbReference type="NCBI Taxonomy" id="118154"/>
    <lineage>
        <taxon>Eukaryota</taxon>
        <taxon>Metazoa</taxon>
        <taxon>Chordata</taxon>
        <taxon>Craniata</taxon>
        <taxon>Vertebrata</taxon>
        <taxon>Euteleostomi</taxon>
        <taxon>Actinopterygii</taxon>
        <taxon>Neopterygii</taxon>
        <taxon>Teleostei</taxon>
        <taxon>Anguilliformes</taxon>
        <taxon>Synaphobranchidae</taxon>
        <taxon>Synaphobranchus</taxon>
    </lineage>
</organism>
<keyword evidence="3 11" id="KW-0812">Transmembrane</keyword>
<evidence type="ECO:0000256" key="12">
    <source>
        <dbReference type="SAM" id="SignalP"/>
    </source>
</evidence>
<comment type="subcellular location">
    <subcellularLocation>
        <location evidence="1">Cell membrane</location>
        <topology evidence="1">Single-pass type I membrane protein</topology>
    </subcellularLocation>
</comment>
<evidence type="ECO:0000256" key="9">
    <source>
        <dbReference type="ARBA" id="ARBA00023180"/>
    </source>
</evidence>
<comment type="caution">
    <text evidence="14">The sequence shown here is derived from an EMBL/GenBank/DDBJ whole genome shotgun (WGS) entry which is preliminary data.</text>
</comment>
<keyword evidence="4 12" id="KW-0732">Signal</keyword>
<dbReference type="PROSITE" id="PS51257">
    <property type="entry name" value="PROKAR_LIPOPROTEIN"/>
    <property type="match status" value="1"/>
</dbReference>
<keyword evidence="5 11" id="KW-1133">Transmembrane helix</keyword>
<keyword evidence="6 11" id="KW-0472">Membrane</keyword>
<dbReference type="GO" id="GO:0031295">
    <property type="term" value="P:T cell costimulation"/>
    <property type="evidence" value="ECO:0007669"/>
    <property type="project" value="TreeGrafter"/>
</dbReference>
<evidence type="ECO:0000313" key="15">
    <source>
        <dbReference type="Proteomes" id="UP001152622"/>
    </source>
</evidence>
<gene>
    <name evidence="14" type="ORF">SKAU_G00259440</name>
</gene>
<evidence type="ECO:0000256" key="4">
    <source>
        <dbReference type="ARBA" id="ARBA00022729"/>
    </source>
</evidence>
<dbReference type="Gene3D" id="2.60.40.10">
    <property type="entry name" value="Immunoglobulins"/>
    <property type="match status" value="1"/>
</dbReference>
<accession>A0A9Q1F4K7</accession>
<dbReference type="Proteomes" id="UP001152622">
    <property type="component" value="Chromosome 9"/>
</dbReference>
<dbReference type="Pfam" id="PF07686">
    <property type="entry name" value="V-set"/>
    <property type="match status" value="1"/>
</dbReference>
<evidence type="ECO:0000256" key="1">
    <source>
        <dbReference type="ARBA" id="ARBA00004251"/>
    </source>
</evidence>
<protein>
    <recommendedName>
        <fullName evidence="13">Ig-like domain-containing protein</fullName>
    </recommendedName>
</protein>
<keyword evidence="15" id="KW-1185">Reference proteome</keyword>
<keyword evidence="10" id="KW-0393">Immunoglobulin domain</keyword>
<dbReference type="PROSITE" id="PS50835">
    <property type="entry name" value="IG_LIKE"/>
    <property type="match status" value="1"/>
</dbReference>
<feature type="transmembrane region" description="Helical" evidence="11">
    <location>
        <begin position="163"/>
        <end position="184"/>
    </location>
</feature>
<feature type="signal peptide" evidence="12">
    <location>
        <begin position="1"/>
        <end position="28"/>
    </location>
</feature>
<evidence type="ECO:0000256" key="3">
    <source>
        <dbReference type="ARBA" id="ARBA00022692"/>
    </source>
</evidence>
<dbReference type="GO" id="GO:0042102">
    <property type="term" value="P:positive regulation of T cell proliferation"/>
    <property type="evidence" value="ECO:0007669"/>
    <property type="project" value="TreeGrafter"/>
</dbReference>
<feature type="domain" description="Ig-like" evidence="13">
    <location>
        <begin position="37"/>
        <end position="129"/>
    </location>
</feature>
<evidence type="ECO:0000256" key="7">
    <source>
        <dbReference type="ARBA" id="ARBA00023157"/>
    </source>
</evidence>
<dbReference type="GO" id="GO:0007166">
    <property type="term" value="P:cell surface receptor signaling pathway"/>
    <property type="evidence" value="ECO:0007669"/>
    <property type="project" value="TreeGrafter"/>
</dbReference>
<dbReference type="EMBL" id="JAINUF010000009">
    <property type="protein sequence ID" value="KAJ8350814.1"/>
    <property type="molecule type" value="Genomic_DNA"/>
</dbReference>
<evidence type="ECO:0000259" key="13">
    <source>
        <dbReference type="PROSITE" id="PS50835"/>
    </source>
</evidence>
<dbReference type="InterPro" id="IPR051713">
    <property type="entry name" value="T-cell_Activation_Regulation"/>
</dbReference>
<dbReference type="GO" id="GO:0071222">
    <property type="term" value="P:cellular response to lipopolysaccharide"/>
    <property type="evidence" value="ECO:0007669"/>
    <property type="project" value="TreeGrafter"/>
</dbReference>
<dbReference type="InterPro" id="IPR036179">
    <property type="entry name" value="Ig-like_dom_sf"/>
</dbReference>
<sequence length="292" mass="32805">MKIGTRRLLGGMWTILVLLASALFGACAKITMNAIAGEDVLLPCICKENKVKPYLVWQIGSTTIVDQYISGHEKSHIAHQFQNRTDLFLPEDEGNCSLLLKRITTADNQTFTCHYIESSAHTSSDVTLNVSVAHNGTQDLRKLLSTHSPPSEHPEHQHGKHRVTYATVGVLLAVALLLTVFLTVRYRHRCLISNVNESGAGEGLANFSYNGETRTESLQPYILFRGVYSRPGQARPGQRRTEVEYQWNLRRYTQQLGAVTVCSACDHREIDCAQWLQNYVIKMADLHPSEKR</sequence>
<evidence type="ECO:0000313" key="14">
    <source>
        <dbReference type="EMBL" id="KAJ8350814.1"/>
    </source>
</evidence>
<evidence type="ECO:0000256" key="10">
    <source>
        <dbReference type="ARBA" id="ARBA00023319"/>
    </source>
</evidence>
<evidence type="ECO:0000256" key="6">
    <source>
        <dbReference type="ARBA" id="ARBA00023136"/>
    </source>
</evidence>
<dbReference type="InterPro" id="IPR013783">
    <property type="entry name" value="Ig-like_fold"/>
</dbReference>
<dbReference type="SUPFAM" id="SSF48726">
    <property type="entry name" value="Immunoglobulin"/>
    <property type="match status" value="1"/>
</dbReference>
<dbReference type="InterPro" id="IPR007110">
    <property type="entry name" value="Ig-like_dom"/>
</dbReference>
<keyword evidence="7" id="KW-1015">Disulfide bond</keyword>
<proteinExistence type="predicted"/>
<reference evidence="14" key="1">
    <citation type="journal article" date="2023" name="Science">
        <title>Genome structures resolve the early diversification of teleost fishes.</title>
        <authorList>
            <person name="Parey E."/>
            <person name="Louis A."/>
            <person name="Montfort J."/>
            <person name="Bouchez O."/>
            <person name="Roques C."/>
            <person name="Iampietro C."/>
            <person name="Lluch J."/>
            <person name="Castinel A."/>
            <person name="Donnadieu C."/>
            <person name="Desvignes T."/>
            <person name="Floi Bucao C."/>
            <person name="Jouanno E."/>
            <person name="Wen M."/>
            <person name="Mejri S."/>
            <person name="Dirks R."/>
            <person name="Jansen H."/>
            <person name="Henkel C."/>
            <person name="Chen W.J."/>
            <person name="Zahm M."/>
            <person name="Cabau C."/>
            <person name="Klopp C."/>
            <person name="Thompson A.W."/>
            <person name="Robinson-Rechavi M."/>
            <person name="Braasch I."/>
            <person name="Lecointre G."/>
            <person name="Bobe J."/>
            <person name="Postlethwait J.H."/>
            <person name="Berthelot C."/>
            <person name="Roest Crollius H."/>
            <person name="Guiguen Y."/>
        </authorList>
    </citation>
    <scope>NUCLEOTIDE SEQUENCE</scope>
    <source>
        <strain evidence="14">WJC10195</strain>
    </source>
</reference>
<dbReference type="GO" id="GO:0009897">
    <property type="term" value="C:external side of plasma membrane"/>
    <property type="evidence" value="ECO:0007669"/>
    <property type="project" value="TreeGrafter"/>
</dbReference>
<evidence type="ECO:0000256" key="2">
    <source>
        <dbReference type="ARBA" id="ARBA00022475"/>
    </source>
</evidence>
<name>A0A9Q1F4K7_SYNKA</name>
<keyword evidence="2" id="KW-1003">Cell membrane</keyword>